<dbReference type="EMBL" id="MCFH01000013">
    <property type="protein sequence ID" value="ORX53411.1"/>
    <property type="molecule type" value="Genomic_DNA"/>
</dbReference>
<dbReference type="OrthoDB" id="10543094at2759"/>
<reference evidence="2 3" key="2">
    <citation type="submission" date="2016-08" db="EMBL/GenBank/DDBJ databases">
        <title>Pervasive Adenine N6-methylation of Active Genes in Fungi.</title>
        <authorList>
            <consortium name="DOE Joint Genome Institute"/>
            <person name="Mondo S.J."/>
            <person name="Dannebaum R.O."/>
            <person name="Kuo R.C."/>
            <person name="Labutti K."/>
            <person name="Haridas S."/>
            <person name="Kuo A."/>
            <person name="Salamov A."/>
            <person name="Ahrendt S.R."/>
            <person name="Lipzen A."/>
            <person name="Sullivan W."/>
            <person name="Andreopoulos W.B."/>
            <person name="Clum A."/>
            <person name="Lindquist E."/>
            <person name="Daum C."/>
            <person name="Ramamoorthy G.K."/>
            <person name="Gryganskyi A."/>
            <person name="Culley D."/>
            <person name="Magnuson J.K."/>
            <person name="James T.Y."/>
            <person name="O'Malley M.A."/>
            <person name="Stajich J.E."/>
            <person name="Spatafora J.W."/>
            <person name="Visel A."/>
            <person name="Grigoriev I.V."/>
        </authorList>
    </citation>
    <scope>NUCLEOTIDE SEQUENCE [LARGE SCALE GENOMIC DNA]</scope>
    <source>
        <strain evidence="3">finn</strain>
    </source>
</reference>
<sequence>MDVVKSIKSLLNQGNLTDFKFFCLNSNIDAENFAINNSFDILTYAIEEDATAEIIDFICSLYKNINYELPNGKIPLFVAIIKNKYKIADILLKNHADINFINKNQDNILLFLLKTENIS</sequence>
<dbReference type="InterPro" id="IPR036770">
    <property type="entry name" value="Ankyrin_rpt-contain_sf"/>
</dbReference>
<proteinExistence type="predicted"/>
<dbReference type="InterPro" id="IPR002110">
    <property type="entry name" value="Ankyrin_rpt"/>
</dbReference>
<gene>
    <name evidence="2" type="ORF">BCR36DRAFT_349344</name>
</gene>
<dbReference type="PROSITE" id="PS50297">
    <property type="entry name" value="ANK_REP_REGION"/>
    <property type="match status" value="1"/>
</dbReference>
<comment type="caution">
    <text evidence="2">The sequence shown here is derived from an EMBL/GenBank/DDBJ whole genome shotgun (WGS) entry which is preliminary data.</text>
</comment>
<evidence type="ECO:0000256" key="1">
    <source>
        <dbReference type="PROSITE-ProRule" id="PRU00023"/>
    </source>
</evidence>
<dbReference type="PROSITE" id="PS50088">
    <property type="entry name" value="ANK_REPEAT"/>
    <property type="match status" value="1"/>
</dbReference>
<dbReference type="Proteomes" id="UP000193719">
    <property type="component" value="Unassembled WGS sequence"/>
</dbReference>
<dbReference type="SMART" id="SM00248">
    <property type="entry name" value="ANK"/>
    <property type="match status" value="2"/>
</dbReference>
<dbReference type="Gene3D" id="1.25.40.20">
    <property type="entry name" value="Ankyrin repeat-containing domain"/>
    <property type="match status" value="1"/>
</dbReference>
<name>A0A1Y1VDK0_9FUNG</name>
<reference evidence="2 3" key="1">
    <citation type="submission" date="2016-08" db="EMBL/GenBank/DDBJ databases">
        <title>Genomes of anaerobic fungi encode conserved fungal cellulosomes for biomass hydrolysis.</title>
        <authorList>
            <consortium name="DOE Joint Genome Institute"/>
            <person name="Haitjema C.H."/>
            <person name="Gilmore S.P."/>
            <person name="Henske J.K."/>
            <person name="Solomon K.V."/>
            <person name="De Groot R."/>
            <person name="Kuo A."/>
            <person name="Mondo S.J."/>
            <person name="Salamov A.A."/>
            <person name="Labutti K."/>
            <person name="Zhao Z."/>
            <person name="Chiniquy J."/>
            <person name="Barry K."/>
            <person name="Brewer H.M."/>
            <person name="Purvine S.O."/>
            <person name="Wright A.T."/>
            <person name="Boxma B."/>
            <person name="Van Alen T."/>
            <person name="Hackstein J.H."/>
            <person name="Baker S.E."/>
            <person name="Grigoriev I.V."/>
            <person name="O'Malley M.A."/>
        </authorList>
    </citation>
    <scope>NUCLEOTIDE SEQUENCE [LARGE SCALE GENOMIC DNA]</scope>
    <source>
        <strain evidence="3">finn</strain>
    </source>
</reference>
<evidence type="ECO:0000313" key="3">
    <source>
        <dbReference type="Proteomes" id="UP000193719"/>
    </source>
</evidence>
<feature type="repeat" description="ANK" evidence="1">
    <location>
        <begin position="71"/>
        <end position="103"/>
    </location>
</feature>
<dbReference type="Pfam" id="PF12796">
    <property type="entry name" value="Ank_2"/>
    <property type="match status" value="1"/>
</dbReference>
<dbReference type="AlphaFoldDB" id="A0A1Y1VDK0"/>
<accession>A0A1Y1VDK0</accession>
<dbReference type="SUPFAM" id="SSF48403">
    <property type="entry name" value="Ankyrin repeat"/>
    <property type="match status" value="1"/>
</dbReference>
<organism evidence="2 3">
    <name type="scientific">Piromyces finnis</name>
    <dbReference type="NCBI Taxonomy" id="1754191"/>
    <lineage>
        <taxon>Eukaryota</taxon>
        <taxon>Fungi</taxon>
        <taxon>Fungi incertae sedis</taxon>
        <taxon>Chytridiomycota</taxon>
        <taxon>Chytridiomycota incertae sedis</taxon>
        <taxon>Neocallimastigomycetes</taxon>
        <taxon>Neocallimastigales</taxon>
        <taxon>Neocallimastigaceae</taxon>
        <taxon>Piromyces</taxon>
    </lineage>
</organism>
<keyword evidence="3" id="KW-1185">Reference proteome</keyword>
<evidence type="ECO:0000313" key="2">
    <source>
        <dbReference type="EMBL" id="ORX53411.1"/>
    </source>
</evidence>
<feature type="non-terminal residue" evidence="2">
    <location>
        <position position="119"/>
    </location>
</feature>
<keyword evidence="1" id="KW-0040">ANK repeat</keyword>
<protein>
    <submittedName>
        <fullName evidence="2">Uncharacterized protein</fullName>
    </submittedName>
</protein>